<sequence length="336" mass="38298">MVEIPSHVRRRSSRGELIRKIDFSSCFVSVVSYSKDEDDNPGLDAESESLFIVFELGGESLEDRLVRYADEGRKLSADEHRSLQWALVSIVFGLHTLGYVHLDIKPANIVSFDMPDKKEQWKLIDLDGALNSGKPAMLKDCVTTLQYLSPELAGTFLSMKVCARDKFGRARRGREETDNQLIKLSRLMDVWSVGMCAMEAIFLVPILMPWYDEWLRETGTEEKFLNWLADYHSDPIITGDLTDALREIDEDMCNFLEGMLQKDPSKRFSIIECINHTWFEKMRHSHLEDLAGILEKSEAADSEAQSPASRPSPKEEKEDRPTGKDARRASRACVLM</sequence>
<dbReference type="PANTHER" id="PTHR44167">
    <property type="entry name" value="OVARIAN-SPECIFIC SERINE/THREONINE-PROTEIN KINASE LOK-RELATED"/>
    <property type="match status" value="1"/>
</dbReference>
<feature type="compositionally biased region" description="Basic and acidic residues" evidence="1">
    <location>
        <begin position="312"/>
        <end position="328"/>
    </location>
</feature>
<dbReference type="InterPro" id="IPR011009">
    <property type="entry name" value="Kinase-like_dom_sf"/>
</dbReference>
<dbReference type="GO" id="GO:0005737">
    <property type="term" value="C:cytoplasm"/>
    <property type="evidence" value="ECO:0007669"/>
    <property type="project" value="TreeGrafter"/>
</dbReference>
<organism evidence="3 4">
    <name type="scientific">Symbiodinium necroappetens</name>
    <dbReference type="NCBI Taxonomy" id="1628268"/>
    <lineage>
        <taxon>Eukaryota</taxon>
        <taxon>Sar</taxon>
        <taxon>Alveolata</taxon>
        <taxon>Dinophyceae</taxon>
        <taxon>Suessiales</taxon>
        <taxon>Symbiodiniaceae</taxon>
        <taxon>Symbiodinium</taxon>
    </lineage>
</organism>
<evidence type="ECO:0000313" key="3">
    <source>
        <dbReference type="EMBL" id="CAE7498594.1"/>
    </source>
</evidence>
<reference evidence="3" key="1">
    <citation type="submission" date="2021-02" db="EMBL/GenBank/DDBJ databases">
        <authorList>
            <person name="Dougan E. K."/>
            <person name="Rhodes N."/>
            <person name="Thang M."/>
            <person name="Chan C."/>
        </authorList>
    </citation>
    <scope>NUCLEOTIDE SEQUENCE</scope>
</reference>
<feature type="region of interest" description="Disordered" evidence="1">
    <location>
        <begin position="296"/>
        <end position="336"/>
    </location>
</feature>
<dbReference type="Proteomes" id="UP000601435">
    <property type="component" value="Unassembled WGS sequence"/>
</dbReference>
<feature type="domain" description="Protein kinase" evidence="2">
    <location>
        <begin position="1"/>
        <end position="279"/>
    </location>
</feature>
<keyword evidence="4" id="KW-1185">Reference proteome</keyword>
<gene>
    <name evidence="3" type="primary">CPK34</name>
    <name evidence="3" type="ORF">SNEC2469_LOCUS14190</name>
</gene>
<evidence type="ECO:0000259" key="2">
    <source>
        <dbReference type="PROSITE" id="PS50011"/>
    </source>
</evidence>
<proteinExistence type="predicted"/>
<dbReference type="GO" id="GO:0004674">
    <property type="term" value="F:protein serine/threonine kinase activity"/>
    <property type="evidence" value="ECO:0007669"/>
    <property type="project" value="TreeGrafter"/>
</dbReference>
<evidence type="ECO:0000313" key="4">
    <source>
        <dbReference type="Proteomes" id="UP000601435"/>
    </source>
</evidence>
<dbReference type="Gene3D" id="1.10.510.10">
    <property type="entry name" value="Transferase(Phosphotransferase) domain 1"/>
    <property type="match status" value="1"/>
</dbReference>
<accession>A0A812SYH5</accession>
<dbReference type="GO" id="GO:0005634">
    <property type="term" value="C:nucleus"/>
    <property type="evidence" value="ECO:0007669"/>
    <property type="project" value="TreeGrafter"/>
</dbReference>
<comment type="caution">
    <text evidence="3">The sequence shown here is derived from an EMBL/GenBank/DDBJ whole genome shotgun (WGS) entry which is preliminary data.</text>
</comment>
<dbReference type="OrthoDB" id="10252171at2759"/>
<dbReference type="Pfam" id="PF00069">
    <property type="entry name" value="Pkinase"/>
    <property type="match status" value="1"/>
</dbReference>
<dbReference type="PROSITE" id="PS50011">
    <property type="entry name" value="PROTEIN_KINASE_DOM"/>
    <property type="match status" value="1"/>
</dbReference>
<dbReference type="SMART" id="SM00220">
    <property type="entry name" value="S_TKc"/>
    <property type="match status" value="1"/>
</dbReference>
<dbReference type="PANTHER" id="PTHR44167:SF18">
    <property type="entry name" value="PROTEIN KINASE DOMAIN-CONTAINING PROTEIN"/>
    <property type="match status" value="1"/>
</dbReference>
<dbReference type="GO" id="GO:0005524">
    <property type="term" value="F:ATP binding"/>
    <property type="evidence" value="ECO:0007669"/>
    <property type="project" value="InterPro"/>
</dbReference>
<dbReference type="AlphaFoldDB" id="A0A812SYH5"/>
<dbReference type="GO" id="GO:0044773">
    <property type="term" value="P:mitotic DNA damage checkpoint signaling"/>
    <property type="evidence" value="ECO:0007669"/>
    <property type="project" value="TreeGrafter"/>
</dbReference>
<dbReference type="SUPFAM" id="SSF56112">
    <property type="entry name" value="Protein kinase-like (PK-like)"/>
    <property type="match status" value="1"/>
</dbReference>
<dbReference type="InterPro" id="IPR000719">
    <property type="entry name" value="Prot_kinase_dom"/>
</dbReference>
<protein>
    <submittedName>
        <fullName evidence="3">CPK34 protein</fullName>
    </submittedName>
</protein>
<evidence type="ECO:0000256" key="1">
    <source>
        <dbReference type="SAM" id="MobiDB-lite"/>
    </source>
</evidence>
<name>A0A812SYH5_9DINO</name>
<dbReference type="EMBL" id="CAJNJA010022719">
    <property type="protein sequence ID" value="CAE7498594.1"/>
    <property type="molecule type" value="Genomic_DNA"/>
</dbReference>